<reference evidence="1" key="1">
    <citation type="submission" date="2018-05" db="EMBL/GenBank/DDBJ databases">
        <authorList>
            <person name="Lanie J.A."/>
            <person name="Ng W.-L."/>
            <person name="Kazmierczak K.M."/>
            <person name="Andrzejewski T.M."/>
            <person name="Davidsen T.M."/>
            <person name="Wayne K.J."/>
            <person name="Tettelin H."/>
            <person name="Glass J.I."/>
            <person name="Rusch D."/>
            <person name="Podicherti R."/>
            <person name="Tsui H.-C.T."/>
            <person name="Winkler M.E."/>
        </authorList>
    </citation>
    <scope>NUCLEOTIDE SEQUENCE</scope>
</reference>
<name>A0A382CW69_9ZZZZ</name>
<proteinExistence type="predicted"/>
<dbReference type="EMBL" id="UINC01036451">
    <property type="protein sequence ID" value="SVB30436.1"/>
    <property type="molecule type" value="Genomic_DNA"/>
</dbReference>
<organism evidence="1">
    <name type="scientific">marine metagenome</name>
    <dbReference type="NCBI Taxonomy" id="408172"/>
    <lineage>
        <taxon>unclassified sequences</taxon>
        <taxon>metagenomes</taxon>
        <taxon>ecological metagenomes</taxon>
    </lineage>
</organism>
<evidence type="ECO:0000313" key="1">
    <source>
        <dbReference type="EMBL" id="SVB30436.1"/>
    </source>
</evidence>
<protein>
    <submittedName>
        <fullName evidence="1">Uncharacterized protein</fullName>
    </submittedName>
</protein>
<gene>
    <name evidence="1" type="ORF">METZ01_LOCUS183290</name>
</gene>
<sequence>MKKIKQRHSRLVIKRIKAKSGADAVAKKFGEDKEFRTRVVPNKKKDHKIPFDS</sequence>
<dbReference type="AlphaFoldDB" id="A0A382CW69"/>
<accession>A0A382CW69</accession>